<dbReference type="PROSITE" id="PS50932">
    <property type="entry name" value="HTH_LACI_2"/>
    <property type="match status" value="1"/>
</dbReference>
<evidence type="ECO:0000313" key="6">
    <source>
        <dbReference type="Proteomes" id="UP001354971"/>
    </source>
</evidence>
<dbReference type="SMART" id="SM00354">
    <property type="entry name" value="HTH_LACI"/>
    <property type="match status" value="1"/>
</dbReference>
<dbReference type="PANTHER" id="PTHR30146">
    <property type="entry name" value="LACI-RELATED TRANSCRIPTIONAL REPRESSOR"/>
    <property type="match status" value="1"/>
</dbReference>
<dbReference type="InterPro" id="IPR010982">
    <property type="entry name" value="Lambda_DNA-bd_dom_sf"/>
</dbReference>
<dbReference type="Gene3D" id="3.40.50.2300">
    <property type="match status" value="2"/>
</dbReference>
<keyword evidence="6" id="KW-1185">Reference proteome</keyword>
<dbReference type="SUPFAM" id="SSF53822">
    <property type="entry name" value="Periplasmic binding protein-like I"/>
    <property type="match status" value="1"/>
</dbReference>
<feature type="domain" description="HTH lacI-type" evidence="4">
    <location>
        <begin position="7"/>
        <end position="61"/>
    </location>
</feature>
<keyword evidence="1" id="KW-0805">Transcription regulation</keyword>
<dbReference type="Pfam" id="PF00356">
    <property type="entry name" value="LacI"/>
    <property type="match status" value="1"/>
</dbReference>
<keyword evidence="3" id="KW-0804">Transcription</keyword>
<dbReference type="Pfam" id="PF13377">
    <property type="entry name" value="Peripla_BP_3"/>
    <property type="match status" value="1"/>
</dbReference>
<proteinExistence type="predicted"/>
<dbReference type="RefSeq" id="WP_330199501.1">
    <property type="nucleotide sequence ID" value="NZ_JAZDRP010000006.1"/>
</dbReference>
<name>A0ABU7LSG2_9PROT</name>
<dbReference type="SUPFAM" id="SSF47413">
    <property type="entry name" value="lambda repressor-like DNA-binding domains"/>
    <property type="match status" value="1"/>
</dbReference>
<dbReference type="InterPro" id="IPR046335">
    <property type="entry name" value="LacI/GalR-like_sensor"/>
</dbReference>
<protein>
    <submittedName>
        <fullName evidence="5">LacI family DNA-binding transcriptional regulator</fullName>
    </submittedName>
</protein>
<dbReference type="CDD" id="cd01392">
    <property type="entry name" value="HTH_LacI"/>
    <property type="match status" value="1"/>
</dbReference>
<dbReference type="PANTHER" id="PTHR30146:SF153">
    <property type="entry name" value="LACTOSE OPERON REPRESSOR"/>
    <property type="match status" value="1"/>
</dbReference>
<dbReference type="InterPro" id="IPR000843">
    <property type="entry name" value="HTH_LacI"/>
</dbReference>
<dbReference type="GO" id="GO:0003677">
    <property type="term" value="F:DNA binding"/>
    <property type="evidence" value="ECO:0007669"/>
    <property type="project" value="UniProtKB-KW"/>
</dbReference>
<reference evidence="5 6" key="1">
    <citation type="submission" date="2024-01" db="EMBL/GenBank/DDBJ databases">
        <title>Hyphobacterium bacterium isolated from marine sediment.</title>
        <authorList>
            <person name="Zhao S."/>
        </authorList>
    </citation>
    <scope>NUCLEOTIDE SEQUENCE [LARGE SCALE GENOMIC DNA]</scope>
    <source>
        <strain evidence="6">HN65</strain>
    </source>
</reference>
<evidence type="ECO:0000259" key="4">
    <source>
        <dbReference type="PROSITE" id="PS50932"/>
    </source>
</evidence>
<dbReference type="InterPro" id="IPR028082">
    <property type="entry name" value="Peripla_BP_I"/>
</dbReference>
<dbReference type="PROSITE" id="PS00356">
    <property type="entry name" value="HTH_LACI_1"/>
    <property type="match status" value="1"/>
</dbReference>
<evidence type="ECO:0000256" key="3">
    <source>
        <dbReference type="ARBA" id="ARBA00023163"/>
    </source>
</evidence>
<organism evidence="5 6">
    <name type="scientific">Hyphobacterium lacteum</name>
    <dbReference type="NCBI Taxonomy" id="3116575"/>
    <lineage>
        <taxon>Bacteria</taxon>
        <taxon>Pseudomonadati</taxon>
        <taxon>Pseudomonadota</taxon>
        <taxon>Alphaproteobacteria</taxon>
        <taxon>Maricaulales</taxon>
        <taxon>Maricaulaceae</taxon>
        <taxon>Hyphobacterium</taxon>
    </lineage>
</organism>
<evidence type="ECO:0000256" key="2">
    <source>
        <dbReference type="ARBA" id="ARBA00023125"/>
    </source>
</evidence>
<keyword evidence="2 5" id="KW-0238">DNA-binding</keyword>
<dbReference type="EMBL" id="JAZDRP010000006">
    <property type="protein sequence ID" value="MEE2526838.1"/>
    <property type="molecule type" value="Genomic_DNA"/>
</dbReference>
<comment type="caution">
    <text evidence="5">The sequence shown here is derived from an EMBL/GenBank/DDBJ whole genome shotgun (WGS) entry which is preliminary data.</text>
</comment>
<evidence type="ECO:0000256" key="1">
    <source>
        <dbReference type="ARBA" id="ARBA00023015"/>
    </source>
</evidence>
<accession>A0ABU7LSG2</accession>
<evidence type="ECO:0000313" key="5">
    <source>
        <dbReference type="EMBL" id="MEE2526838.1"/>
    </source>
</evidence>
<gene>
    <name evidence="5" type="ORF">V0U79_10690</name>
</gene>
<dbReference type="Proteomes" id="UP001354971">
    <property type="component" value="Unassembled WGS sequence"/>
</dbReference>
<sequence length="349" mass="38296">MNKKQKITIQDVAEMAAVSPMTVSRVLNNKGVVKEATRKRVQEAMRALKYRPNLMARNLAGRSGLFLGLIYRNPSYGYLSEFLLGALNTCRRLGHNLVVEEPFIDRKMVDLELIERRFLDTSIQALIVVPPLSDDPQLIDVLERIKIPYVCVSPRLDHYAGPGVGITETEAAREMTEYLLDLGHERIGFIKGPPDHRASELRLTGYKQAFEARGLAVDPGLIGEGDFTYVSGMRAAKALLESTNRPTAIFASNDDMAFGVINAVHRSGLSVPDDMSVVGFDDTPAASATWPPLTTIHQPIRELASAAIEMLERLVEQSASDTAVEPEKLRLAHKLVVRESAGPPPAGTG</sequence>
<dbReference type="CDD" id="cd01545">
    <property type="entry name" value="PBP1_SalR"/>
    <property type="match status" value="1"/>
</dbReference>
<dbReference type="Gene3D" id="1.10.260.40">
    <property type="entry name" value="lambda repressor-like DNA-binding domains"/>
    <property type="match status" value="1"/>
</dbReference>